<feature type="disulfide bond" evidence="7">
    <location>
        <begin position="577"/>
        <end position="641"/>
    </location>
</feature>
<name>A0A087YGA7_POEFO</name>
<evidence type="ECO:0000256" key="3">
    <source>
        <dbReference type="ARBA" id="ARBA00022729"/>
    </source>
</evidence>
<dbReference type="EMBL" id="AYCK01004924">
    <property type="status" value="NOT_ANNOTATED_CDS"/>
    <property type="molecule type" value="Genomic_DNA"/>
</dbReference>
<keyword evidence="2" id="KW-0964">Secreted</keyword>
<feature type="domain" description="SRCR" evidence="8">
    <location>
        <begin position="769"/>
        <end position="844"/>
    </location>
</feature>
<dbReference type="GO" id="GO:0005615">
    <property type="term" value="C:extracellular space"/>
    <property type="evidence" value="ECO:0007669"/>
    <property type="project" value="TreeGrafter"/>
</dbReference>
<feature type="domain" description="SRCR" evidence="8">
    <location>
        <begin position="1006"/>
        <end position="1054"/>
    </location>
</feature>
<organism evidence="9 10">
    <name type="scientific">Poecilia formosa</name>
    <name type="common">Amazon molly</name>
    <name type="synonym">Limia formosa</name>
    <dbReference type="NCBI Taxonomy" id="48698"/>
    <lineage>
        <taxon>Eukaryota</taxon>
        <taxon>Metazoa</taxon>
        <taxon>Chordata</taxon>
        <taxon>Craniata</taxon>
        <taxon>Vertebrata</taxon>
        <taxon>Euteleostomi</taxon>
        <taxon>Actinopterygii</taxon>
        <taxon>Neopterygii</taxon>
        <taxon>Teleostei</taxon>
        <taxon>Neoteleostei</taxon>
        <taxon>Acanthomorphata</taxon>
        <taxon>Ovalentaria</taxon>
        <taxon>Atherinomorphae</taxon>
        <taxon>Cyprinodontiformes</taxon>
        <taxon>Poeciliidae</taxon>
        <taxon>Poeciliinae</taxon>
        <taxon>Poecilia</taxon>
    </lineage>
</organism>
<keyword evidence="6" id="KW-0325">Glycoprotein</keyword>
<dbReference type="EMBL" id="AYCK01004927">
    <property type="status" value="NOT_ANNOTATED_CDS"/>
    <property type="molecule type" value="Genomic_DNA"/>
</dbReference>
<feature type="domain" description="SRCR" evidence="8">
    <location>
        <begin position="451"/>
        <end position="557"/>
    </location>
</feature>
<feature type="disulfide bond" evidence="7">
    <location>
        <begin position="939"/>
        <end position="1000"/>
    </location>
</feature>
<evidence type="ECO:0000256" key="6">
    <source>
        <dbReference type="ARBA" id="ARBA00023180"/>
    </source>
</evidence>
<accession>A0A087YGA7</accession>
<feature type="domain" description="SRCR" evidence="8">
    <location>
        <begin position="901"/>
        <end position="1001"/>
    </location>
</feature>
<evidence type="ECO:0000256" key="5">
    <source>
        <dbReference type="ARBA" id="ARBA00023157"/>
    </source>
</evidence>
<dbReference type="Gene3D" id="3.10.250.10">
    <property type="entry name" value="SRCR-like domain"/>
    <property type="match status" value="9"/>
</dbReference>
<protein>
    <recommendedName>
        <fullName evidence="8">SRCR domain-containing protein</fullName>
    </recommendedName>
</protein>
<feature type="disulfide bond" evidence="7">
    <location>
        <begin position="926"/>
        <end position="990"/>
    </location>
</feature>
<comment type="caution">
    <text evidence="7">Lacks conserved residue(s) required for the propagation of feature annotation.</text>
</comment>
<evidence type="ECO:0000256" key="2">
    <source>
        <dbReference type="ARBA" id="ARBA00022525"/>
    </source>
</evidence>
<dbReference type="eggNOG" id="ENOG502QQ5W">
    <property type="taxonomic scope" value="Eukaryota"/>
</dbReference>
<dbReference type="PANTHER" id="PTHR48071:SF15">
    <property type="entry name" value="SRCR DOMAIN-CONTAINING PROTEIN"/>
    <property type="match status" value="1"/>
</dbReference>
<keyword evidence="3" id="KW-0732">Signal</keyword>
<dbReference type="GO" id="GO:0031638">
    <property type="term" value="P:zymogen activation"/>
    <property type="evidence" value="ECO:0007669"/>
    <property type="project" value="TreeGrafter"/>
</dbReference>
<dbReference type="EMBL" id="AYCK01004926">
    <property type="status" value="NOT_ANNOTATED_CDS"/>
    <property type="molecule type" value="Genomic_DNA"/>
</dbReference>
<dbReference type="Pfam" id="PF00530">
    <property type="entry name" value="SRCR"/>
    <property type="match status" value="6"/>
</dbReference>
<feature type="disulfide bond" evidence="7">
    <location>
        <begin position="48"/>
        <end position="58"/>
    </location>
</feature>
<dbReference type="GO" id="GO:0005886">
    <property type="term" value="C:plasma membrane"/>
    <property type="evidence" value="ECO:0007669"/>
    <property type="project" value="TreeGrafter"/>
</dbReference>
<dbReference type="Proteomes" id="UP000028760">
    <property type="component" value="Unassembled WGS sequence"/>
</dbReference>
<dbReference type="InterPro" id="IPR001190">
    <property type="entry name" value="SRCR"/>
</dbReference>
<feature type="disulfide bond" evidence="7">
    <location>
        <begin position="590"/>
        <end position="651"/>
    </location>
</feature>
<feature type="domain" description="SRCR" evidence="8">
    <location>
        <begin position="337"/>
        <end position="412"/>
    </location>
</feature>
<keyword evidence="10" id="KW-1185">Reference proteome</keyword>
<dbReference type="OMA" id="SGDFISW"/>
<feature type="disulfide bond" evidence="7">
    <location>
        <begin position="969"/>
        <end position="979"/>
    </location>
</feature>
<dbReference type="PROSITE" id="PS51257">
    <property type="entry name" value="PROKAR_LIPOPROTEIN"/>
    <property type="match status" value="1"/>
</dbReference>
<dbReference type="EMBL" id="AYCK01004925">
    <property type="status" value="NOT_ANNOTATED_CDS"/>
    <property type="molecule type" value="Genomic_DNA"/>
</dbReference>
<evidence type="ECO:0000313" key="9">
    <source>
        <dbReference type="Ensembl" id="ENSPFOP00000017060.1"/>
    </source>
</evidence>
<keyword evidence="5 7" id="KW-1015">Disulfide bond</keyword>
<dbReference type="STRING" id="48698.ENSPFOP00000017060"/>
<dbReference type="AlphaFoldDB" id="A0A087YGA7"/>
<keyword evidence="4" id="KW-0677">Repeat</keyword>
<dbReference type="SUPFAM" id="SSF56487">
    <property type="entry name" value="SRCR-like"/>
    <property type="match status" value="9"/>
</dbReference>
<feature type="disulfide bond" evidence="7">
    <location>
        <begin position="620"/>
        <end position="630"/>
    </location>
</feature>
<reference evidence="9" key="2">
    <citation type="submission" date="2025-08" db="UniProtKB">
        <authorList>
            <consortium name="Ensembl"/>
        </authorList>
    </citation>
    <scope>IDENTIFICATION</scope>
</reference>
<evidence type="ECO:0000256" key="7">
    <source>
        <dbReference type="PROSITE-ProRule" id="PRU00196"/>
    </source>
</evidence>
<evidence type="ECO:0000313" key="10">
    <source>
        <dbReference type="Proteomes" id="UP000028760"/>
    </source>
</evidence>
<evidence type="ECO:0000256" key="1">
    <source>
        <dbReference type="ARBA" id="ARBA00004613"/>
    </source>
</evidence>
<reference evidence="10" key="1">
    <citation type="submission" date="2013-10" db="EMBL/GenBank/DDBJ databases">
        <authorList>
            <person name="Schartl M."/>
            <person name="Warren W."/>
        </authorList>
    </citation>
    <scope>NUCLEOTIDE SEQUENCE [LARGE SCALE GENOMIC DNA]</scope>
    <source>
        <strain evidence="10">female</strain>
    </source>
</reference>
<feature type="disulfide bond" evidence="7">
    <location>
        <begin position="520"/>
        <end position="530"/>
    </location>
</feature>
<dbReference type="PROSITE" id="PS50287">
    <property type="entry name" value="SRCR_2"/>
    <property type="match status" value="9"/>
</dbReference>
<dbReference type="GeneTree" id="ENSGT00940000163299"/>
<feature type="disulfide bond" evidence="7">
    <location>
        <begin position="154"/>
        <end position="164"/>
    </location>
</feature>
<dbReference type="GO" id="GO:0004252">
    <property type="term" value="F:serine-type endopeptidase activity"/>
    <property type="evidence" value="ECO:0007669"/>
    <property type="project" value="TreeGrafter"/>
</dbReference>
<reference evidence="9" key="3">
    <citation type="submission" date="2025-09" db="UniProtKB">
        <authorList>
            <consortium name="Ensembl"/>
        </authorList>
    </citation>
    <scope>IDENTIFICATION</scope>
</reference>
<dbReference type="Ensembl" id="ENSPFOT00000017082.1">
    <property type="protein sequence ID" value="ENSPFOP00000017060.1"/>
    <property type="gene ID" value="ENSPFOG00000016988.1"/>
</dbReference>
<dbReference type="EMBL" id="AYCK01004922">
    <property type="status" value="NOT_ANNOTATED_CDS"/>
    <property type="molecule type" value="Genomic_DNA"/>
</dbReference>
<dbReference type="PANTHER" id="PTHR48071">
    <property type="entry name" value="SRCR DOMAIN-CONTAINING PROTEIN"/>
    <property type="match status" value="1"/>
</dbReference>
<sequence>MEKEDLGDWKPVRVWNWNVTSAAVACRQLHCGSVASIQRDDEYVQIVCSGSESALLTCSSRKSSVRNSCSPGQAVGLTCSGPDNIRLVGETSRCAGRLEMKHQEDWRPVEVESRYWNKNSAAVVCAELDCGSAVSARNSEEASERPVWRIFTDCLKSGSALRNCLPGDETSDQSLEFICSACDSFSALLLFALLLSGLPKGFRVIHRRMTLAMGDFRAIMSRCMSENKLAAVMCAMVSDCLGSCSRREGENSHGERLALVWIIQFLTQGQTEQVVRLHGDGFTANSISDQQRIHLCHPVLHGQNCCGDDTVKQRCRTACCRLESINQSVFGPLSDEVRLAAGRSRCGGRLEKEDLGDWKPVKYWNWNWNITSAAVACRQLHCGSVVSIRRDDDDNVQIVCSGDFISWPFPSCSVSNSTLKDSHFQLSLGFFPFTWIPSVYLFLMISGPDNIRLVGETSRCAGRLEMKHLKDWRPLAVSFDYWNMNSAAVVCAELDCGSAVSVRDSKEASGTQAWWIFTDCLKSESGLKNCLPFDGTSDRSHDLICSASSDSVRLVQGTNRCSGRLEVKTNQSWSSVCEKDFDLQDAEVVCREIGCGPPSVLQGALYGEPEAPVGSREFLCEGSESALLNCSSRKSSVRNSCSPGQAVGLTCSATEERKYLWCSLYYRLVGETSRCGGRLEMLHQKDWRPVHVWTSYWDKNSTAAVVCAELDCGSAVSARNSEKASKRPVWLISSACLNSGSALTVTPSWREVFSVAYLANSLQALSDEVRLAAGRSRCGGRLEKEDLGDWEPVNYWDWNWNVTSAAVACRQLHCGSVASIQRDQSNNLLIVCSGDFISWPFPSCSCLCVSVFPQTKGSSNDPSKPSAGTTGKLKVNRPEYITNFKTTIRPFESRHASSDSVRLVQGTNRCSGRLEVKTNQSWSSVCEKDFDLQDAEVVCREIGCGSPSVLQGALYGEAEAPVGSREFLCEGSESALLNCSSRKSSVRNSCSPGQAVGLTCSGPDNIRLVGETSRCAGRLEMKHQEDWRPVEVWGGYWDKSSAAVVCAELDCGSA</sequence>
<dbReference type="EMBL" id="AYCK01004928">
    <property type="status" value="NOT_ANNOTATED_CDS"/>
    <property type="molecule type" value="Genomic_DNA"/>
</dbReference>
<dbReference type="InterPro" id="IPR036772">
    <property type="entry name" value="SRCR-like_dom_sf"/>
</dbReference>
<feature type="domain" description="SRCR" evidence="8">
    <location>
        <begin position="1"/>
        <end position="80"/>
    </location>
</feature>
<dbReference type="PRINTS" id="PR00258">
    <property type="entry name" value="SPERACTRCPTR"/>
</dbReference>
<evidence type="ECO:0000256" key="4">
    <source>
        <dbReference type="ARBA" id="ARBA00022737"/>
    </source>
</evidence>
<evidence type="ECO:0000259" key="8">
    <source>
        <dbReference type="PROSITE" id="PS50287"/>
    </source>
</evidence>
<feature type="domain" description="SRCR" evidence="8">
    <location>
        <begin position="666"/>
        <end position="743"/>
    </location>
</feature>
<feature type="domain" description="SRCR" evidence="8">
    <location>
        <begin position="552"/>
        <end position="652"/>
    </location>
</feature>
<dbReference type="SMART" id="SM00202">
    <property type="entry name" value="SR"/>
    <property type="match status" value="6"/>
</dbReference>
<dbReference type="EMBL" id="AYCK01004923">
    <property type="status" value="NOT_ANNOTATED_CDS"/>
    <property type="molecule type" value="Genomic_DNA"/>
</dbReference>
<comment type="subcellular location">
    <subcellularLocation>
        <location evidence="1">Secreted</location>
    </subcellularLocation>
</comment>
<feature type="domain" description="SRCR" evidence="8">
    <location>
        <begin position="85"/>
        <end position="192"/>
    </location>
</feature>
<proteinExistence type="predicted"/>